<name>A0A1U9NJ46_9BACT</name>
<sequence length="145" mass="16201">MKTFTDSSDRTWSINLNIDSAKRVRDLLGVNLLEPENGDPPLLTRLGTDEILLCDVIYCLCKPQADQLNVSDQQFGQSMGGETILAAQKAFYEELIDFFQKRGRRDRAKAVAAQAKVIETAIRTIEQRVDAIDIDKLIDGTISGR</sequence>
<reference evidence="2" key="1">
    <citation type="submission" date="2017-02" db="EMBL/GenBank/DDBJ databases">
        <title>Comparative genomics and description of representatives of a novel lineage of planctomycetes thriving in anoxic sediments.</title>
        <authorList>
            <person name="Spring S."/>
            <person name="Bunk B."/>
            <person name="Sproer C."/>
        </authorList>
    </citation>
    <scope>NUCLEOTIDE SEQUENCE [LARGE SCALE GENOMIC DNA]</scope>
    <source>
        <strain evidence="2">ST-NAGAB-D1</strain>
    </source>
</reference>
<dbReference type="EMBL" id="CP019791">
    <property type="protein sequence ID" value="AQT67949.1"/>
    <property type="molecule type" value="Genomic_DNA"/>
</dbReference>
<dbReference type="Proteomes" id="UP000189674">
    <property type="component" value="Chromosome"/>
</dbReference>
<protein>
    <submittedName>
        <fullName evidence="1">Uncharacterized protein</fullName>
    </submittedName>
</protein>
<organism evidence="1 2">
    <name type="scientific">Anaerohalosphaera lusitana</name>
    <dbReference type="NCBI Taxonomy" id="1936003"/>
    <lineage>
        <taxon>Bacteria</taxon>
        <taxon>Pseudomonadati</taxon>
        <taxon>Planctomycetota</taxon>
        <taxon>Phycisphaerae</taxon>
        <taxon>Sedimentisphaerales</taxon>
        <taxon>Anaerohalosphaeraceae</taxon>
        <taxon>Anaerohalosphaera</taxon>
    </lineage>
</organism>
<gene>
    <name evidence="1" type="ORF">STSP2_01101</name>
</gene>
<accession>A0A1U9NJ46</accession>
<dbReference type="KEGG" id="alus:STSP2_01101"/>
<evidence type="ECO:0000313" key="2">
    <source>
        <dbReference type="Proteomes" id="UP000189674"/>
    </source>
</evidence>
<dbReference type="STRING" id="1936003.STSP2_01101"/>
<proteinExistence type="predicted"/>
<dbReference type="AlphaFoldDB" id="A0A1U9NJ46"/>
<dbReference type="RefSeq" id="WP_146660547.1">
    <property type="nucleotide sequence ID" value="NZ_CP019791.1"/>
</dbReference>
<evidence type="ECO:0000313" key="1">
    <source>
        <dbReference type="EMBL" id="AQT67949.1"/>
    </source>
</evidence>
<dbReference type="OrthoDB" id="284616at2"/>
<keyword evidence="2" id="KW-1185">Reference proteome</keyword>